<reference evidence="2" key="1">
    <citation type="submission" date="2021-01" db="EMBL/GenBank/DDBJ databases">
        <title>Phytophthora aleatoria, a newly-described species from Pinus radiata is distinct from Phytophthora cactorum isolates based on comparative genomics.</title>
        <authorList>
            <person name="Mcdougal R."/>
            <person name="Panda P."/>
            <person name="Williams N."/>
            <person name="Studholme D.J."/>
        </authorList>
    </citation>
    <scope>NUCLEOTIDE SEQUENCE</scope>
    <source>
        <strain evidence="2">NZFS 4037</strain>
    </source>
</reference>
<proteinExistence type="predicted"/>
<gene>
    <name evidence="2" type="ORF">JG688_00003284</name>
</gene>
<organism evidence="2 3">
    <name type="scientific">Phytophthora aleatoria</name>
    <dbReference type="NCBI Taxonomy" id="2496075"/>
    <lineage>
        <taxon>Eukaryota</taxon>
        <taxon>Sar</taxon>
        <taxon>Stramenopiles</taxon>
        <taxon>Oomycota</taxon>
        <taxon>Peronosporomycetes</taxon>
        <taxon>Peronosporales</taxon>
        <taxon>Peronosporaceae</taxon>
        <taxon>Phytophthora</taxon>
    </lineage>
</organism>
<sequence>MQKFRSMCIASKQAGPELASATRCAQSMMTTKKRGEAEQEPSLCSKNQPPDSSRLPLDVPRQAVNPVVSCPARDFERLLLWLEQWPRYSQIPLTAPQRPQHSNYVNWFDSACQINE</sequence>
<dbReference type="EMBL" id="JAENGY010000098">
    <property type="protein sequence ID" value="KAG6973980.1"/>
    <property type="molecule type" value="Genomic_DNA"/>
</dbReference>
<evidence type="ECO:0000256" key="1">
    <source>
        <dbReference type="SAM" id="MobiDB-lite"/>
    </source>
</evidence>
<evidence type="ECO:0000313" key="3">
    <source>
        <dbReference type="Proteomes" id="UP000709295"/>
    </source>
</evidence>
<dbReference type="Proteomes" id="UP000709295">
    <property type="component" value="Unassembled WGS sequence"/>
</dbReference>
<accession>A0A8J5J4R3</accession>
<keyword evidence="3" id="KW-1185">Reference proteome</keyword>
<protein>
    <submittedName>
        <fullName evidence="2">Uncharacterized protein</fullName>
    </submittedName>
</protein>
<evidence type="ECO:0000313" key="2">
    <source>
        <dbReference type="EMBL" id="KAG6973980.1"/>
    </source>
</evidence>
<feature type="compositionally biased region" description="Polar residues" evidence="1">
    <location>
        <begin position="42"/>
        <end position="51"/>
    </location>
</feature>
<feature type="region of interest" description="Disordered" evidence="1">
    <location>
        <begin position="27"/>
        <end position="58"/>
    </location>
</feature>
<name>A0A8J5J4R3_9STRA</name>
<dbReference type="AlphaFoldDB" id="A0A8J5J4R3"/>
<comment type="caution">
    <text evidence="2">The sequence shown here is derived from an EMBL/GenBank/DDBJ whole genome shotgun (WGS) entry which is preliminary data.</text>
</comment>